<dbReference type="EMBL" id="RZUL01000006">
    <property type="protein sequence ID" value="RVT39631.1"/>
    <property type="molecule type" value="Genomic_DNA"/>
</dbReference>
<evidence type="ECO:0000259" key="10">
    <source>
        <dbReference type="PROSITE" id="PS50112"/>
    </source>
</evidence>
<dbReference type="CDD" id="cd00082">
    <property type="entry name" value="HisKA"/>
    <property type="match status" value="1"/>
</dbReference>
<feature type="domain" description="Response regulatory" evidence="9">
    <location>
        <begin position="993"/>
        <end position="1109"/>
    </location>
</feature>
<protein>
    <recommendedName>
        <fullName evidence="2">histidine kinase</fullName>
        <ecNumber evidence="2">2.7.13.3</ecNumber>
    </recommendedName>
</protein>
<dbReference type="Pfam" id="PF08447">
    <property type="entry name" value="PAS_3"/>
    <property type="match status" value="2"/>
</dbReference>
<evidence type="ECO:0000256" key="3">
    <source>
        <dbReference type="ARBA" id="ARBA00022553"/>
    </source>
</evidence>
<dbReference type="PROSITE" id="PS50109">
    <property type="entry name" value="HIS_KIN"/>
    <property type="match status" value="1"/>
</dbReference>
<dbReference type="Gene3D" id="1.10.287.130">
    <property type="match status" value="1"/>
</dbReference>
<evidence type="ECO:0000313" key="12">
    <source>
        <dbReference type="EMBL" id="RVT39631.1"/>
    </source>
</evidence>
<feature type="modified residue" description="4-aspartylphosphate" evidence="6">
    <location>
        <position position="1044"/>
    </location>
</feature>
<feature type="domain" description="PAS" evidence="10">
    <location>
        <begin position="314"/>
        <end position="372"/>
    </location>
</feature>
<dbReference type="Pfam" id="PF02518">
    <property type="entry name" value="HATPase_c"/>
    <property type="match status" value="1"/>
</dbReference>
<dbReference type="Pfam" id="PF08448">
    <property type="entry name" value="PAS_4"/>
    <property type="match status" value="2"/>
</dbReference>
<feature type="domain" description="PAS" evidence="10">
    <location>
        <begin position="187"/>
        <end position="241"/>
    </location>
</feature>
<dbReference type="PROSITE" id="PS50112">
    <property type="entry name" value="PAS"/>
    <property type="match status" value="3"/>
</dbReference>
<dbReference type="SUPFAM" id="SSF52172">
    <property type="entry name" value="CheY-like"/>
    <property type="match status" value="1"/>
</dbReference>
<dbReference type="InterPro" id="IPR011006">
    <property type="entry name" value="CheY-like_superfamily"/>
</dbReference>
<dbReference type="EC" id="2.7.13.3" evidence="2"/>
<dbReference type="Pfam" id="PF00072">
    <property type="entry name" value="Response_reg"/>
    <property type="match status" value="1"/>
</dbReference>
<evidence type="ECO:0000259" key="8">
    <source>
        <dbReference type="PROSITE" id="PS50109"/>
    </source>
</evidence>
<dbReference type="SUPFAM" id="SSF55874">
    <property type="entry name" value="ATPase domain of HSP90 chaperone/DNA topoisomerase II/histidine kinase"/>
    <property type="match status" value="1"/>
</dbReference>
<feature type="domain" description="PAC" evidence="11">
    <location>
        <begin position="261"/>
        <end position="313"/>
    </location>
</feature>
<keyword evidence="5" id="KW-0418">Kinase</keyword>
<dbReference type="SMART" id="SM00388">
    <property type="entry name" value="HisKA"/>
    <property type="match status" value="1"/>
</dbReference>
<dbReference type="PRINTS" id="PR00344">
    <property type="entry name" value="BCTRLSENSOR"/>
</dbReference>
<dbReference type="InterPro" id="IPR003594">
    <property type="entry name" value="HATPase_dom"/>
</dbReference>
<dbReference type="PROSITE" id="PS50110">
    <property type="entry name" value="RESPONSE_REGULATORY"/>
    <property type="match status" value="1"/>
</dbReference>
<feature type="domain" description="Histidine kinase" evidence="8">
    <location>
        <begin position="742"/>
        <end position="969"/>
    </location>
</feature>
<dbReference type="InterPro" id="IPR003661">
    <property type="entry name" value="HisK_dim/P_dom"/>
</dbReference>
<dbReference type="InterPro" id="IPR004358">
    <property type="entry name" value="Sig_transdc_His_kin-like_C"/>
</dbReference>
<comment type="catalytic activity">
    <reaction evidence="1">
        <text>ATP + protein L-histidine = ADP + protein N-phospho-L-histidine.</text>
        <dbReference type="EC" id="2.7.13.3"/>
    </reaction>
</comment>
<dbReference type="InterPro" id="IPR052162">
    <property type="entry name" value="Sensor_kinase/Photoreceptor"/>
</dbReference>
<evidence type="ECO:0000259" key="9">
    <source>
        <dbReference type="PROSITE" id="PS50110"/>
    </source>
</evidence>
<dbReference type="Proteomes" id="UP000282977">
    <property type="component" value="Unassembled WGS sequence"/>
</dbReference>
<gene>
    <name evidence="12" type="ORF">ENE74_14825</name>
</gene>
<comment type="caution">
    <text evidence="12">The sequence shown here is derived from an EMBL/GenBank/DDBJ whole genome shotgun (WGS) entry which is preliminary data.</text>
</comment>
<dbReference type="PROSITE" id="PS50113">
    <property type="entry name" value="PAC"/>
    <property type="match status" value="5"/>
</dbReference>
<feature type="domain" description="PAS" evidence="10">
    <location>
        <begin position="578"/>
        <end position="649"/>
    </location>
</feature>
<feature type="domain" description="PAC" evidence="11">
    <location>
        <begin position="387"/>
        <end position="440"/>
    </location>
</feature>
<name>A0A437J4M8_9SPHN</name>
<dbReference type="InterPro" id="IPR013656">
    <property type="entry name" value="PAS_4"/>
</dbReference>
<dbReference type="PANTHER" id="PTHR43304:SF1">
    <property type="entry name" value="PAC DOMAIN-CONTAINING PROTEIN"/>
    <property type="match status" value="1"/>
</dbReference>
<dbReference type="InterPro" id="IPR000700">
    <property type="entry name" value="PAS-assoc_C"/>
</dbReference>
<feature type="coiled-coil region" evidence="7">
    <location>
        <begin position="695"/>
        <end position="733"/>
    </location>
</feature>
<dbReference type="InterPro" id="IPR035965">
    <property type="entry name" value="PAS-like_dom_sf"/>
</dbReference>
<dbReference type="SUPFAM" id="SSF55785">
    <property type="entry name" value="PYP-like sensor domain (PAS domain)"/>
    <property type="match status" value="5"/>
</dbReference>
<evidence type="ECO:0000313" key="13">
    <source>
        <dbReference type="Proteomes" id="UP000282977"/>
    </source>
</evidence>
<dbReference type="InterPro" id="IPR000014">
    <property type="entry name" value="PAS"/>
</dbReference>
<dbReference type="SMART" id="SM00387">
    <property type="entry name" value="HATPase_c"/>
    <property type="match status" value="1"/>
</dbReference>
<dbReference type="AlphaFoldDB" id="A0A437J4M8"/>
<dbReference type="InterPro" id="IPR013655">
    <property type="entry name" value="PAS_fold_3"/>
</dbReference>
<dbReference type="Gene3D" id="3.40.50.2300">
    <property type="match status" value="1"/>
</dbReference>
<dbReference type="PANTHER" id="PTHR43304">
    <property type="entry name" value="PHYTOCHROME-LIKE PROTEIN CPH1"/>
    <property type="match status" value="1"/>
</dbReference>
<dbReference type="OrthoDB" id="9796100at2"/>
<evidence type="ECO:0000256" key="4">
    <source>
        <dbReference type="ARBA" id="ARBA00022679"/>
    </source>
</evidence>
<evidence type="ECO:0000256" key="2">
    <source>
        <dbReference type="ARBA" id="ARBA00012438"/>
    </source>
</evidence>
<reference evidence="12 13" key="1">
    <citation type="submission" date="2019-01" db="EMBL/GenBank/DDBJ databases">
        <authorList>
            <person name="Chen W.-M."/>
        </authorList>
    </citation>
    <scope>NUCLEOTIDE SEQUENCE [LARGE SCALE GENOMIC DNA]</scope>
    <source>
        <strain evidence="12 13">TLA-22</strain>
    </source>
</reference>
<accession>A0A437J4M8</accession>
<keyword evidence="13" id="KW-1185">Reference proteome</keyword>
<dbReference type="InterPro" id="IPR001610">
    <property type="entry name" value="PAC"/>
</dbReference>
<dbReference type="GO" id="GO:0000155">
    <property type="term" value="F:phosphorelay sensor kinase activity"/>
    <property type="evidence" value="ECO:0007669"/>
    <property type="project" value="InterPro"/>
</dbReference>
<dbReference type="InterPro" id="IPR005467">
    <property type="entry name" value="His_kinase_dom"/>
</dbReference>
<evidence type="ECO:0000256" key="1">
    <source>
        <dbReference type="ARBA" id="ARBA00000085"/>
    </source>
</evidence>
<dbReference type="Gene3D" id="2.10.70.100">
    <property type="match status" value="1"/>
</dbReference>
<organism evidence="12 13">
    <name type="scientific">Sphingobium algorifonticola</name>
    <dbReference type="NCBI Taxonomy" id="2008318"/>
    <lineage>
        <taxon>Bacteria</taxon>
        <taxon>Pseudomonadati</taxon>
        <taxon>Pseudomonadota</taxon>
        <taxon>Alphaproteobacteria</taxon>
        <taxon>Sphingomonadales</taxon>
        <taxon>Sphingomonadaceae</taxon>
        <taxon>Sphingobium</taxon>
    </lineage>
</organism>
<keyword evidence="4" id="KW-0808">Transferase</keyword>
<evidence type="ECO:0000256" key="6">
    <source>
        <dbReference type="PROSITE-ProRule" id="PRU00169"/>
    </source>
</evidence>
<feature type="domain" description="PAC" evidence="11">
    <location>
        <begin position="526"/>
        <end position="577"/>
    </location>
</feature>
<dbReference type="Pfam" id="PF00512">
    <property type="entry name" value="HisKA"/>
    <property type="match status" value="1"/>
</dbReference>
<evidence type="ECO:0000256" key="5">
    <source>
        <dbReference type="ARBA" id="ARBA00022777"/>
    </source>
</evidence>
<dbReference type="CDD" id="cd00130">
    <property type="entry name" value="PAS"/>
    <property type="match status" value="3"/>
</dbReference>
<keyword evidence="3 6" id="KW-0597">Phosphoprotein</keyword>
<dbReference type="InterPro" id="IPR001789">
    <property type="entry name" value="Sig_transdc_resp-reg_receiver"/>
</dbReference>
<evidence type="ECO:0000256" key="7">
    <source>
        <dbReference type="SAM" id="Coils"/>
    </source>
</evidence>
<dbReference type="Gene3D" id="3.30.450.20">
    <property type="entry name" value="PAS domain"/>
    <property type="match status" value="5"/>
</dbReference>
<feature type="domain" description="PAC" evidence="11">
    <location>
        <begin position="648"/>
        <end position="704"/>
    </location>
</feature>
<dbReference type="Gene3D" id="3.30.565.10">
    <property type="entry name" value="Histidine kinase-like ATPase, C-terminal domain"/>
    <property type="match status" value="1"/>
</dbReference>
<dbReference type="InterPro" id="IPR036097">
    <property type="entry name" value="HisK_dim/P_sf"/>
</dbReference>
<dbReference type="NCBIfam" id="TIGR00229">
    <property type="entry name" value="sensory_box"/>
    <property type="match status" value="3"/>
</dbReference>
<dbReference type="SMART" id="SM00086">
    <property type="entry name" value="PAC"/>
    <property type="match status" value="5"/>
</dbReference>
<feature type="domain" description="PAC" evidence="11">
    <location>
        <begin position="131"/>
        <end position="186"/>
    </location>
</feature>
<dbReference type="SUPFAM" id="SSF47384">
    <property type="entry name" value="Homodimeric domain of signal transducing histidine kinase"/>
    <property type="match status" value="1"/>
</dbReference>
<dbReference type="SMART" id="SM00448">
    <property type="entry name" value="REC"/>
    <property type="match status" value="1"/>
</dbReference>
<evidence type="ECO:0000259" key="11">
    <source>
        <dbReference type="PROSITE" id="PS50113"/>
    </source>
</evidence>
<dbReference type="SMART" id="SM00091">
    <property type="entry name" value="PAS"/>
    <property type="match status" value="5"/>
</dbReference>
<keyword evidence="7" id="KW-0175">Coiled coil</keyword>
<proteinExistence type="predicted"/>
<dbReference type="InterPro" id="IPR036890">
    <property type="entry name" value="HATPase_C_sf"/>
</dbReference>
<sequence length="1111" mass="121284">MGTNRRKATFRGELEAKARKRVCRRPTWIVLGGKTRVLRLWENLDQPLEELIDSESTARIAALFDSSPSFVAVLGGSDHHFLYVNPAYQQLIGERTAVGRTVSQCLPEVAEQGFIELLDQVFASGQPHAARDVPILLHSTANAEPARHWLDFVYQPVRNAAGEVRGILVEGSDVSQRHLATEALHKNEAFYRQVVDAATDHAIIALSSEGQVTLWNRGAEQLLGWTAQDMIGQPLDRIFPDAQGRTAFAGRMERARRTGHHADEGWRMTHSGRRFWASGEMRIIKDNAGHIDGFVKVLRDRTAEHEASLALQRSEERSRRAQEAGHVGVFTLDVASGWMEPTAEACRIFGLEPSDGLPASAFEDIIVPEDREIASNAQRRGTGDVARDVEYRIRRPSDGAIRIVARRAELEYDAAGKPTRMVGVVQDVTDQRALQTAALASEAQARRDAERVQLALAAGAIIGTWVWDIEANQFTIDEQFSESFGIDPALGREGIPLEQIIATVHPDDKPGLAQAIEDVVARGGAYAHQYRVRRADGRYYWIEANGRVERTIEGRTRFPGVLLDIEQRRSLEQDRDAAHRLLATVLEAVPGVVYAKDHEGRMLMGNGGTSELLGLPPETFLGRTDLENLEDKAQARAVMANDRRIMDSGEPEQLVEHVALPDGTHAVWLSQKAPLRDEAGQVVGLVGASVNITDRVRAESELRELNQTLEQRIADAVAEREQAEEALRQGQKMEAIGQLTGGIAHDFNNLLSIIMGSVELAIRAVGKAEAPDPRVQKMLGNAMTGANRAAALTQRLLAFSRRQPLAPRPTSLVTLVQGMGDLLERSLGETIRVETALPADLWTVEIDPNQLESALLNLAVNARDAMPAGGVMHIEARNLVLSDEASAPAQGMAPGAWVRIDVRDTGAGMPPEVASRVFEPFFTTKEQGKGTGLGLSMVYGFVTQSGGHVTLRSAAGEGTLVSLYLPRLASEAEPDTPPTSQGAPGNPASRAATILVVEDNEGVRAFTVECLMELGYTLLEAEDATSALAIITRPEQHIDLLLTDVIMPGRSGRELADEALRVRPALKVLFMSGYPRDAIVHDGRLDEGVELLAKPFSFEALSARIAAMLPC</sequence>
<dbReference type="Pfam" id="PF13426">
    <property type="entry name" value="PAS_9"/>
    <property type="match status" value="1"/>
</dbReference>